<organism evidence="5 6">
    <name type="scientific">Mucilaginibacter gossypiicola</name>
    <dbReference type="NCBI Taxonomy" id="551995"/>
    <lineage>
        <taxon>Bacteria</taxon>
        <taxon>Pseudomonadati</taxon>
        <taxon>Bacteroidota</taxon>
        <taxon>Sphingobacteriia</taxon>
        <taxon>Sphingobacteriales</taxon>
        <taxon>Sphingobacteriaceae</taxon>
        <taxon>Mucilaginibacter</taxon>
    </lineage>
</organism>
<keyword evidence="6" id="KW-1185">Reference proteome</keyword>
<evidence type="ECO:0000313" key="6">
    <source>
        <dbReference type="Proteomes" id="UP000198942"/>
    </source>
</evidence>
<evidence type="ECO:0000259" key="4">
    <source>
        <dbReference type="PROSITE" id="PS51118"/>
    </source>
</evidence>
<evidence type="ECO:0000256" key="2">
    <source>
        <dbReference type="ARBA" id="ARBA00023125"/>
    </source>
</evidence>
<keyword evidence="2 5" id="KW-0238">DNA-binding</keyword>
<reference evidence="6" key="1">
    <citation type="submission" date="2016-10" db="EMBL/GenBank/DDBJ databases">
        <authorList>
            <person name="Varghese N."/>
            <person name="Submissions S."/>
        </authorList>
    </citation>
    <scope>NUCLEOTIDE SEQUENCE [LARGE SCALE GENOMIC DNA]</scope>
    <source>
        <strain evidence="6">Gh-48</strain>
    </source>
</reference>
<gene>
    <name evidence="5" type="ORF">SAMN05192574_105338</name>
</gene>
<protein>
    <submittedName>
        <fullName evidence="5">DNA-binding transcriptional regulator, HxlR family</fullName>
    </submittedName>
</protein>
<dbReference type="InterPro" id="IPR036388">
    <property type="entry name" value="WH-like_DNA-bd_sf"/>
</dbReference>
<evidence type="ECO:0000313" key="5">
    <source>
        <dbReference type="EMBL" id="SEO10971.1"/>
    </source>
</evidence>
<dbReference type="PANTHER" id="PTHR33204">
    <property type="entry name" value="TRANSCRIPTIONAL REGULATOR, MARR FAMILY"/>
    <property type="match status" value="1"/>
</dbReference>
<dbReference type="Pfam" id="PF01638">
    <property type="entry name" value="HxlR"/>
    <property type="match status" value="1"/>
</dbReference>
<evidence type="ECO:0000256" key="3">
    <source>
        <dbReference type="ARBA" id="ARBA00023163"/>
    </source>
</evidence>
<dbReference type="SUPFAM" id="SSF46785">
    <property type="entry name" value="Winged helix' DNA-binding domain"/>
    <property type="match status" value="1"/>
</dbReference>
<dbReference type="GO" id="GO:0003677">
    <property type="term" value="F:DNA binding"/>
    <property type="evidence" value="ECO:0007669"/>
    <property type="project" value="UniProtKB-KW"/>
</dbReference>
<dbReference type="RefSeq" id="WP_091212185.1">
    <property type="nucleotide sequence ID" value="NZ_FOCL01000005.1"/>
</dbReference>
<dbReference type="STRING" id="551995.SAMN05192574_105338"/>
<dbReference type="PROSITE" id="PS51118">
    <property type="entry name" value="HTH_HXLR"/>
    <property type="match status" value="1"/>
</dbReference>
<dbReference type="Gene3D" id="1.10.10.10">
    <property type="entry name" value="Winged helix-like DNA-binding domain superfamily/Winged helix DNA-binding domain"/>
    <property type="match status" value="1"/>
</dbReference>
<dbReference type="InterPro" id="IPR002577">
    <property type="entry name" value="HTH_HxlR"/>
</dbReference>
<evidence type="ECO:0000256" key="1">
    <source>
        <dbReference type="ARBA" id="ARBA00023015"/>
    </source>
</evidence>
<dbReference type="EMBL" id="FOCL01000005">
    <property type="protein sequence ID" value="SEO10971.1"/>
    <property type="molecule type" value="Genomic_DNA"/>
</dbReference>
<name>A0A1H8M116_9SPHI</name>
<dbReference type="Proteomes" id="UP000198942">
    <property type="component" value="Unassembled WGS sequence"/>
</dbReference>
<feature type="domain" description="HTH hxlR-type" evidence="4">
    <location>
        <begin position="11"/>
        <end position="114"/>
    </location>
</feature>
<proteinExistence type="predicted"/>
<dbReference type="AlphaFoldDB" id="A0A1H8M116"/>
<sequence>MEKEELNESACKAHHLAIRDTMELLSGKWKIRIIGALNFGPMRFMALKESINGVAAKMLSKELQELELNGLVKRSVLNTKPIAVEYELTEYGETVKPIIEVIAEWGKQHRSKLIRDMKAE</sequence>
<keyword evidence="1" id="KW-0805">Transcription regulation</keyword>
<keyword evidence="3" id="KW-0804">Transcription</keyword>
<accession>A0A1H8M116</accession>
<dbReference type="OrthoDB" id="2619345at2"/>
<dbReference type="InterPro" id="IPR036390">
    <property type="entry name" value="WH_DNA-bd_sf"/>
</dbReference>